<dbReference type="FunFam" id="3.40.30.10:FF:000039">
    <property type="entry name" value="Glutathione S-transferase domain"/>
    <property type="match status" value="1"/>
</dbReference>
<dbReference type="SFLD" id="SFLDS00019">
    <property type="entry name" value="Glutathione_Transferase_(cytos"/>
    <property type="match status" value="1"/>
</dbReference>
<sequence length="207" mass="23235">MLKILGRISSINVRKVLWCLDELGLGYEREDWGAGFRSAQSAEYLQWNPNGQIPVLLDGDFVLWESNSILCYLANAHGGEALYPLAPRDRARVDQWLDWQASELNPAWSYPYLALVKHQPPVPDPQRLQEGVAAWNGRVAILEAHLAQHGPYVAGEHFSLADIVLGLSLHRWRRTPIERIAAPAIEAYLDRLATRPAWACHASDATP</sequence>
<dbReference type="PROSITE" id="PS50405">
    <property type="entry name" value="GST_CTER"/>
    <property type="match status" value="1"/>
</dbReference>
<dbReference type="KEGG" id="por:APT59_15450"/>
<evidence type="ECO:0000256" key="2">
    <source>
        <dbReference type="ARBA" id="ARBA00022679"/>
    </source>
</evidence>
<evidence type="ECO:0000259" key="3">
    <source>
        <dbReference type="PROSITE" id="PS50404"/>
    </source>
</evidence>
<dbReference type="CDD" id="cd03047">
    <property type="entry name" value="GST_N_2"/>
    <property type="match status" value="1"/>
</dbReference>
<evidence type="ECO:0000259" key="4">
    <source>
        <dbReference type="PROSITE" id="PS50405"/>
    </source>
</evidence>
<evidence type="ECO:0000256" key="1">
    <source>
        <dbReference type="ARBA" id="ARBA00007409"/>
    </source>
</evidence>
<dbReference type="Proteomes" id="UP000064137">
    <property type="component" value="Chromosome"/>
</dbReference>
<dbReference type="AlphaFoldDB" id="A0A0U4P3P4"/>
<organism evidence="5 6">
    <name type="scientific">Pseudomonas oryzihabitans</name>
    <dbReference type="NCBI Taxonomy" id="47885"/>
    <lineage>
        <taxon>Bacteria</taxon>
        <taxon>Pseudomonadati</taxon>
        <taxon>Pseudomonadota</taxon>
        <taxon>Gammaproteobacteria</taxon>
        <taxon>Pseudomonadales</taxon>
        <taxon>Pseudomonadaceae</taxon>
        <taxon>Pseudomonas</taxon>
    </lineage>
</organism>
<dbReference type="Gene3D" id="1.20.1050.10">
    <property type="match status" value="1"/>
</dbReference>
<dbReference type="PANTHER" id="PTHR44051:SF19">
    <property type="entry name" value="DISULFIDE-BOND OXIDOREDUCTASE YFCG"/>
    <property type="match status" value="1"/>
</dbReference>
<gene>
    <name evidence="5" type="ORF">APT59_15450</name>
</gene>
<dbReference type="GO" id="GO:0016740">
    <property type="term" value="F:transferase activity"/>
    <property type="evidence" value="ECO:0007669"/>
    <property type="project" value="UniProtKB-KW"/>
</dbReference>
<dbReference type="InterPro" id="IPR036282">
    <property type="entry name" value="Glutathione-S-Trfase_C_sf"/>
</dbReference>
<accession>A0A0U4P3P4</accession>
<dbReference type="RefSeq" id="WP_059315665.1">
    <property type="nucleotide sequence ID" value="NZ_CP013987.1"/>
</dbReference>
<evidence type="ECO:0000313" key="6">
    <source>
        <dbReference type="Proteomes" id="UP000064137"/>
    </source>
</evidence>
<dbReference type="SUPFAM" id="SSF52833">
    <property type="entry name" value="Thioredoxin-like"/>
    <property type="match status" value="1"/>
</dbReference>
<keyword evidence="2 5" id="KW-0808">Transferase</keyword>
<protein>
    <submittedName>
        <fullName evidence="5">Glutathione S-transferase</fullName>
    </submittedName>
</protein>
<comment type="similarity">
    <text evidence="1">Belongs to the GST superfamily.</text>
</comment>
<dbReference type="Pfam" id="PF13410">
    <property type="entry name" value="GST_C_2"/>
    <property type="match status" value="1"/>
</dbReference>
<dbReference type="PROSITE" id="PS50404">
    <property type="entry name" value="GST_NTER"/>
    <property type="match status" value="1"/>
</dbReference>
<proteinExistence type="inferred from homology"/>
<dbReference type="OrthoDB" id="5958450at2"/>
<dbReference type="Pfam" id="PF02798">
    <property type="entry name" value="GST_N"/>
    <property type="match status" value="1"/>
</dbReference>
<feature type="domain" description="GST N-terminal" evidence="3">
    <location>
        <begin position="1"/>
        <end position="81"/>
    </location>
</feature>
<evidence type="ECO:0000313" key="5">
    <source>
        <dbReference type="EMBL" id="ALZ85521.1"/>
    </source>
</evidence>
<dbReference type="SUPFAM" id="SSF47616">
    <property type="entry name" value="GST C-terminal domain-like"/>
    <property type="match status" value="1"/>
</dbReference>
<dbReference type="PANTHER" id="PTHR44051">
    <property type="entry name" value="GLUTATHIONE S-TRANSFERASE-RELATED"/>
    <property type="match status" value="1"/>
</dbReference>
<name>A0A0U4P3P4_9PSED</name>
<dbReference type="EMBL" id="CP013987">
    <property type="protein sequence ID" value="ALZ85521.1"/>
    <property type="molecule type" value="Genomic_DNA"/>
</dbReference>
<dbReference type="SFLD" id="SFLDG00358">
    <property type="entry name" value="Main_(cytGST)"/>
    <property type="match status" value="1"/>
</dbReference>
<dbReference type="Gene3D" id="3.40.30.10">
    <property type="entry name" value="Glutaredoxin"/>
    <property type="match status" value="1"/>
</dbReference>
<reference evidence="5 6" key="1">
    <citation type="submission" date="2016-01" db="EMBL/GenBank/DDBJ databases">
        <title>Annotation of Pseudomonas oryzihabitans USDA-ARS-USMARC-56511.</title>
        <authorList>
            <person name="Harhay G.P."/>
            <person name="Harhay D.M."/>
            <person name="Smith T.P.L."/>
            <person name="Bono J.L."/>
            <person name="Heaton M.P."/>
            <person name="Clawson M.L."/>
            <person name="Chitko-Mckown C.G."/>
            <person name="Capik S.F."/>
            <person name="DeDonder K.D."/>
            <person name="Apley M.D."/>
            <person name="Lubbers B.V."/>
            <person name="White B.J."/>
            <person name="Larson R.L."/>
        </authorList>
    </citation>
    <scope>NUCLEOTIDE SEQUENCE [LARGE SCALE GENOMIC DNA]</scope>
    <source>
        <strain evidence="5 6">USDA-ARS-USMARC-56511</strain>
    </source>
</reference>
<dbReference type="InterPro" id="IPR036249">
    <property type="entry name" value="Thioredoxin-like_sf"/>
</dbReference>
<dbReference type="InterPro" id="IPR040079">
    <property type="entry name" value="Glutathione_S-Trfase"/>
</dbReference>
<feature type="domain" description="GST C-terminal" evidence="4">
    <location>
        <begin position="86"/>
        <end position="207"/>
    </location>
</feature>
<dbReference type="InterPro" id="IPR010987">
    <property type="entry name" value="Glutathione-S-Trfase_C-like"/>
</dbReference>
<dbReference type="InterPro" id="IPR004045">
    <property type="entry name" value="Glutathione_S-Trfase_N"/>
</dbReference>
<dbReference type="SFLD" id="SFLDG01150">
    <property type="entry name" value="Main.1:_Beta-like"/>
    <property type="match status" value="1"/>
</dbReference>